<name>A0ABP9B107_9PSEU</name>
<protein>
    <submittedName>
        <fullName evidence="2">Uncharacterized protein</fullName>
    </submittedName>
</protein>
<comment type="caution">
    <text evidence="2">The sequence shown here is derived from an EMBL/GenBank/DDBJ whole genome shotgun (WGS) entry which is preliminary data.</text>
</comment>
<dbReference type="EMBL" id="BAABHO010000016">
    <property type="protein sequence ID" value="GAA4788810.1"/>
    <property type="molecule type" value="Genomic_DNA"/>
</dbReference>
<organism evidence="2 3">
    <name type="scientific">Actinomycetospora chlora</name>
    <dbReference type="NCBI Taxonomy" id="663608"/>
    <lineage>
        <taxon>Bacteria</taxon>
        <taxon>Bacillati</taxon>
        <taxon>Actinomycetota</taxon>
        <taxon>Actinomycetes</taxon>
        <taxon>Pseudonocardiales</taxon>
        <taxon>Pseudonocardiaceae</taxon>
        <taxon>Actinomycetospora</taxon>
    </lineage>
</organism>
<gene>
    <name evidence="2" type="ORF">GCM10023200_24260</name>
</gene>
<proteinExistence type="predicted"/>
<keyword evidence="1" id="KW-1133">Transmembrane helix</keyword>
<dbReference type="Proteomes" id="UP001500928">
    <property type="component" value="Unassembled WGS sequence"/>
</dbReference>
<keyword evidence="1" id="KW-0472">Membrane</keyword>
<reference evidence="3" key="1">
    <citation type="journal article" date="2019" name="Int. J. Syst. Evol. Microbiol.">
        <title>The Global Catalogue of Microorganisms (GCM) 10K type strain sequencing project: providing services to taxonomists for standard genome sequencing and annotation.</title>
        <authorList>
            <consortium name="The Broad Institute Genomics Platform"/>
            <consortium name="The Broad Institute Genome Sequencing Center for Infectious Disease"/>
            <person name="Wu L."/>
            <person name="Ma J."/>
        </authorList>
    </citation>
    <scope>NUCLEOTIDE SEQUENCE [LARGE SCALE GENOMIC DNA]</scope>
    <source>
        <strain evidence="3">JCM 17979</strain>
    </source>
</reference>
<keyword evidence="1" id="KW-0812">Transmembrane</keyword>
<evidence type="ECO:0000313" key="3">
    <source>
        <dbReference type="Proteomes" id="UP001500928"/>
    </source>
</evidence>
<feature type="transmembrane region" description="Helical" evidence="1">
    <location>
        <begin position="34"/>
        <end position="52"/>
    </location>
</feature>
<sequence>MTLLVLTVAGAHHAPAGATALLVASGIARPGPPLVSLVIGLAIVLAVAPLLARLPGERHDTAEEDARETPMG</sequence>
<evidence type="ECO:0000256" key="1">
    <source>
        <dbReference type="SAM" id="Phobius"/>
    </source>
</evidence>
<keyword evidence="3" id="KW-1185">Reference proteome</keyword>
<evidence type="ECO:0000313" key="2">
    <source>
        <dbReference type="EMBL" id="GAA4788810.1"/>
    </source>
</evidence>
<accession>A0ABP9B107</accession>